<organism evidence="1 2">
    <name type="scientific">Rhizophagus irregularis</name>
    <dbReference type="NCBI Taxonomy" id="588596"/>
    <lineage>
        <taxon>Eukaryota</taxon>
        <taxon>Fungi</taxon>
        <taxon>Fungi incertae sedis</taxon>
        <taxon>Mucoromycota</taxon>
        <taxon>Glomeromycotina</taxon>
        <taxon>Glomeromycetes</taxon>
        <taxon>Glomerales</taxon>
        <taxon>Glomeraceae</taxon>
        <taxon>Rhizophagus</taxon>
    </lineage>
</organism>
<accession>A0A2N0RCD8</accession>
<dbReference type="AlphaFoldDB" id="A0A2N0RCD8"/>
<reference evidence="1 2" key="1">
    <citation type="submission" date="2017-10" db="EMBL/GenBank/DDBJ databases">
        <title>Extensive intraspecific genome diversity in a model arbuscular mycorrhizal fungus.</title>
        <authorList>
            <person name="Chen E.C.H."/>
            <person name="Morin E."/>
            <person name="Baudet D."/>
            <person name="Noel J."/>
            <person name="Ndikumana S."/>
            <person name="Charron P."/>
            <person name="St-Onge C."/>
            <person name="Giorgi J."/>
            <person name="Grigoriev I.V."/>
            <person name="Roux C."/>
            <person name="Martin F.M."/>
            <person name="Corradi N."/>
        </authorList>
    </citation>
    <scope>NUCLEOTIDE SEQUENCE [LARGE SCALE GENOMIC DNA]</scope>
    <source>
        <strain evidence="1 2">A1</strain>
    </source>
</reference>
<name>A0A2N0RCD8_9GLOM</name>
<dbReference type="EMBL" id="LLXH01001057">
    <property type="protein sequence ID" value="PKC60976.1"/>
    <property type="molecule type" value="Genomic_DNA"/>
</dbReference>
<gene>
    <name evidence="1" type="ORF">RhiirA1_398767</name>
</gene>
<protein>
    <submittedName>
        <fullName evidence="1">Uncharacterized protein</fullName>
    </submittedName>
</protein>
<dbReference type="Proteomes" id="UP000232688">
    <property type="component" value="Unassembled WGS sequence"/>
</dbReference>
<evidence type="ECO:0000313" key="1">
    <source>
        <dbReference type="EMBL" id="PKC60976.1"/>
    </source>
</evidence>
<reference evidence="1 2" key="2">
    <citation type="submission" date="2017-10" db="EMBL/GenBank/DDBJ databases">
        <title>Genome analyses suggest a sexual origin of heterokaryosis in a supposedly ancient asexual fungus.</title>
        <authorList>
            <person name="Corradi N."/>
            <person name="Sedzielewska K."/>
            <person name="Noel J."/>
            <person name="Charron P."/>
            <person name="Farinelli L."/>
            <person name="Marton T."/>
            <person name="Kruger M."/>
            <person name="Pelin A."/>
            <person name="Brachmann A."/>
            <person name="Corradi N."/>
        </authorList>
    </citation>
    <scope>NUCLEOTIDE SEQUENCE [LARGE SCALE GENOMIC DNA]</scope>
    <source>
        <strain evidence="1 2">A1</strain>
    </source>
</reference>
<sequence length="188" mass="21133">MSFTFSSFDMHTNQKCRIRSRRGSQPISFCNANDTTEGLVNLKFTTIKVNEIQKTITNGSKSKLFLVSEEKVKKSIKSIYSVKHLQLRNSKKSSSDFSSSSGSDEVDEEIKFNLLSISICKVSSSLHDATHKNLINRNVFMNGGSLNLNDLSSCVPEVAPLKLSEEEYAYYAIKINYSFIVNQLPLEL</sequence>
<comment type="caution">
    <text evidence="1">The sequence shown here is derived from an EMBL/GenBank/DDBJ whole genome shotgun (WGS) entry which is preliminary data.</text>
</comment>
<dbReference type="VEuPathDB" id="FungiDB:RhiirA1_398767"/>
<dbReference type="VEuPathDB" id="FungiDB:RhiirFUN_007268"/>
<evidence type="ECO:0000313" key="2">
    <source>
        <dbReference type="Proteomes" id="UP000232688"/>
    </source>
</evidence>
<proteinExistence type="predicted"/>